<sequence>MFLLVAIFNKTIVKLNLSGCCSEISIIFQTIDERTISNSYIALDLYLVTNLMTLHFSKKTKEFHFIFFFFLLPNGLFVNWLVTCNPYSLFQVIELRPPETKNPILQRAANHANSHS</sequence>
<comment type="caution">
    <text evidence="2">The sequence shown here is derived from an EMBL/GenBank/DDBJ whole genome shotgun (WGS) entry which is preliminary data.</text>
</comment>
<evidence type="ECO:0000313" key="2">
    <source>
        <dbReference type="EMBL" id="KGR02319.1"/>
    </source>
</evidence>
<keyword evidence="1" id="KW-1133">Transmembrane helix</keyword>
<keyword evidence="1" id="KW-0472">Membrane</keyword>
<organism evidence="2 3">
    <name type="scientific">Candida albicans P78048</name>
    <dbReference type="NCBI Taxonomy" id="1094989"/>
    <lineage>
        <taxon>Eukaryota</taxon>
        <taxon>Fungi</taxon>
        <taxon>Dikarya</taxon>
        <taxon>Ascomycota</taxon>
        <taxon>Saccharomycotina</taxon>
        <taxon>Pichiomycetes</taxon>
        <taxon>Debaryomycetaceae</taxon>
        <taxon>Candida/Lodderomyces clade</taxon>
        <taxon>Candida</taxon>
    </lineage>
</organism>
<accession>A0AB34PJ95</accession>
<proteinExistence type="predicted"/>
<feature type="transmembrane region" description="Helical" evidence="1">
    <location>
        <begin position="63"/>
        <end position="82"/>
    </location>
</feature>
<evidence type="ECO:0000313" key="3">
    <source>
        <dbReference type="Proteomes" id="UP000030161"/>
    </source>
</evidence>
<dbReference type="EMBL" id="AJIX01000052">
    <property type="protein sequence ID" value="KGR02319.1"/>
    <property type="molecule type" value="Genomic_DNA"/>
</dbReference>
<gene>
    <name evidence="2" type="ORF">MG3_05977</name>
</gene>
<evidence type="ECO:0000256" key="1">
    <source>
        <dbReference type="SAM" id="Phobius"/>
    </source>
</evidence>
<name>A0AB34PJ95_CANAX</name>
<reference evidence="2 3" key="1">
    <citation type="submission" date="2013-12" db="EMBL/GenBank/DDBJ databases">
        <title>The Genome Sequence of Candida albicans P78048.</title>
        <authorList>
            <consortium name="The Broad Institute Genome Sequencing Platform"/>
            <consortium name="The Broad Institute Genome Sequencing Center for Infectious Disease"/>
            <person name="Cuomo C."/>
            <person name="Bennett R."/>
            <person name="Hirakawa M."/>
            <person name="Noverr M."/>
            <person name="Mitchell A."/>
            <person name="Young S.K."/>
            <person name="Zeng Q."/>
            <person name="Gargeya S."/>
            <person name="Fitzgerald M."/>
            <person name="Abouelleil A."/>
            <person name="Alvarado L."/>
            <person name="Berlin A.M."/>
            <person name="Chapman S.B."/>
            <person name="Dewar J."/>
            <person name="Goldberg J."/>
            <person name="Griggs A."/>
            <person name="Gujja S."/>
            <person name="Hansen M."/>
            <person name="Howarth C."/>
            <person name="Imamovic A."/>
            <person name="Larimer J."/>
            <person name="McCowan C."/>
            <person name="Murphy C."/>
            <person name="Pearson M."/>
            <person name="Priest M."/>
            <person name="Roberts A."/>
            <person name="Saif S."/>
            <person name="Shea T."/>
            <person name="Sykes S."/>
            <person name="Wortman J."/>
            <person name="Nusbaum C."/>
            <person name="Birren B."/>
        </authorList>
    </citation>
    <scope>NUCLEOTIDE SEQUENCE [LARGE SCALE GENOMIC DNA]</scope>
    <source>
        <strain evidence="2 3">P78048</strain>
    </source>
</reference>
<protein>
    <submittedName>
        <fullName evidence="2">Uncharacterized protein</fullName>
    </submittedName>
</protein>
<dbReference type="AlphaFoldDB" id="A0AB34PJ95"/>
<dbReference type="Proteomes" id="UP000030161">
    <property type="component" value="Unassembled WGS sequence"/>
</dbReference>
<keyword evidence="1" id="KW-0812">Transmembrane</keyword>